<protein>
    <submittedName>
        <fullName evidence="2">Uncharacterized protein</fullName>
    </submittedName>
</protein>
<comment type="caution">
    <text evidence="2">The sequence shown here is derived from an EMBL/GenBank/DDBJ whole genome shotgun (WGS) entry which is preliminary data.</text>
</comment>
<feature type="region of interest" description="Disordered" evidence="1">
    <location>
        <begin position="1"/>
        <end position="21"/>
    </location>
</feature>
<organism evidence="2 3">
    <name type="scientific">Actinopolymorpha pittospori</name>
    <dbReference type="NCBI Taxonomy" id="648752"/>
    <lineage>
        <taxon>Bacteria</taxon>
        <taxon>Bacillati</taxon>
        <taxon>Actinomycetota</taxon>
        <taxon>Actinomycetes</taxon>
        <taxon>Propionibacteriales</taxon>
        <taxon>Actinopolymorphaceae</taxon>
        <taxon>Actinopolymorpha</taxon>
    </lineage>
</organism>
<evidence type="ECO:0000313" key="2">
    <source>
        <dbReference type="EMBL" id="MBE1613044.1"/>
    </source>
</evidence>
<keyword evidence="3" id="KW-1185">Reference proteome</keyword>
<dbReference type="Proteomes" id="UP000638648">
    <property type="component" value="Unassembled WGS sequence"/>
</dbReference>
<dbReference type="AlphaFoldDB" id="A0A927N6L7"/>
<name>A0A927N6L7_9ACTN</name>
<gene>
    <name evidence="2" type="ORF">HEB94_009892</name>
</gene>
<accession>A0A927N6L7</accession>
<proteinExistence type="predicted"/>
<reference evidence="2" key="1">
    <citation type="submission" date="2020-10" db="EMBL/GenBank/DDBJ databases">
        <title>Sequencing the genomes of 1000 actinobacteria strains.</title>
        <authorList>
            <person name="Klenk H.-P."/>
        </authorList>
    </citation>
    <scope>NUCLEOTIDE SEQUENCE</scope>
    <source>
        <strain evidence="2">DSM 45354</strain>
    </source>
</reference>
<evidence type="ECO:0000256" key="1">
    <source>
        <dbReference type="SAM" id="MobiDB-lite"/>
    </source>
</evidence>
<dbReference type="EMBL" id="JADBEM010000001">
    <property type="protein sequence ID" value="MBE1613044.1"/>
    <property type="molecule type" value="Genomic_DNA"/>
</dbReference>
<feature type="compositionally biased region" description="Basic and acidic residues" evidence="1">
    <location>
        <begin position="1"/>
        <end position="16"/>
    </location>
</feature>
<sequence>MELRRYGTPEEHDPLHGLDPAGIRRSVTDFLAARPE</sequence>
<evidence type="ECO:0000313" key="3">
    <source>
        <dbReference type="Proteomes" id="UP000638648"/>
    </source>
</evidence>